<evidence type="ECO:0000256" key="1">
    <source>
        <dbReference type="SAM" id="MobiDB-lite"/>
    </source>
</evidence>
<dbReference type="EMBL" id="CP053452">
    <property type="protein sequence ID" value="QJW98128.1"/>
    <property type="molecule type" value="Genomic_DNA"/>
</dbReference>
<feature type="region of interest" description="Disordered" evidence="1">
    <location>
        <begin position="185"/>
        <end position="211"/>
    </location>
</feature>
<keyword evidence="2" id="KW-1133">Transmembrane helix</keyword>
<dbReference type="KEGG" id="ftj:FTUN_5708"/>
<keyword evidence="2" id="KW-0812">Transmembrane</keyword>
<feature type="transmembrane region" description="Helical" evidence="2">
    <location>
        <begin position="259"/>
        <end position="276"/>
    </location>
</feature>
<feature type="transmembrane region" description="Helical" evidence="2">
    <location>
        <begin position="235"/>
        <end position="253"/>
    </location>
</feature>
<keyword evidence="4" id="KW-1185">Reference proteome</keyword>
<organism evidence="3 4">
    <name type="scientific">Frigoriglobus tundricola</name>
    <dbReference type="NCBI Taxonomy" id="2774151"/>
    <lineage>
        <taxon>Bacteria</taxon>
        <taxon>Pseudomonadati</taxon>
        <taxon>Planctomycetota</taxon>
        <taxon>Planctomycetia</taxon>
        <taxon>Gemmatales</taxon>
        <taxon>Gemmataceae</taxon>
        <taxon>Frigoriglobus</taxon>
    </lineage>
</organism>
<evidence type="ECO:0000313" key="4">
    <source>
        <dbReference type="Proteomes" id="UP000503447"/>
    </source>
</evidence>
<sequence length="334" mass="36281">MSRLAHQWRLLCLFAILLTFAGWGGIAYGVWPGPGAGLVLFGAALVIGLTGGAGFLWRRIAGARTPLLLPHLTTRPLDLMGRERVTGREVLDQRCRRIGRIVCTGFGLCVAGLAGTVCGLFCVFVFIPFGLLIAFFGIWYAHLSGVRCPWCRAELGRLAGGGLVFAPRVQRCPYCERRLDDEVADSDSLADPPRPEVPVPASGAPPVTSASVRPELAPVPRVTGRMVLNHRPGRVSRLTYLGAGLALVGLVGGAAGARMLLALLVVGFWLAGLGFVSTRYSRTRCPWCRVSLYGLSNSDALFDARVRLCPYCEHRLDEELPEQERICVVDREDR</sequence>
<feature type="transmembrane region" description="Helical" evidence="2">
    <location>
        <begin position="98"/>
        <end position="117"/>
    </location>
</feature>
<dbReference type="Proteomes" id="UP000503447">
    <property type="component" value="Chromosome"/>
</dbReference>
<feature type="transmembrane region" description="Helical" evidence="2">
    <location>
        <begin position="39"/>
        <end position="57"/>
    </location>
</feature>
<keyword evidence="2" id="KW-0472">Membrane</keyword>
<name>A0A6M5YW24_9BACT</name>
<evidence type="ECO:0000313" key="3">
    <source>
        <dbReference type="EMBL" id="QJW98128.1"/>
    </source>
</evidence>
<evidence type="ECO:0000256" key="2">
    <source>
        <dbReference type="SAM" id="Phobius"/>
    </source>
</evidence>
<reference evidence="4" key="1">
    <citation type="submission" date="2020-05" db="EMBL/GenBank/DDBJ databases">
        <title>Frigoriglobus tundricola gen. nov., sp. nov., a psychrotolerant cellulolytic planctomycete of the family Gemmataceae with two divergent copies of 16S rRNA gene.</title>
        <authorList>
            <person name="Kulichevskaya I.S."/>
            <person name="Ivanova A.A."/>
            <person name="Naumoff D.G."/>
            <person name="Beletsky A.V."/>
            <person name="Rijpstra W.I.C."/>
            <person name="Sinninghe Damste J.S."/>
            <person name="Mardanov A.V."/>
            <person name="Ravin N.V."/>
            <person name="Dedysh S.N."/>
        </authorList>
    </citation>
    <scope>NUCLEOTIDE SEQUENCE [LARGE SCALE GENOMIC DNA]</scope>
    <source>
        <strain evidence="4">PL17</strain>
    </source>
</reference>
<protein>
    <submittedName>
        <fullName evidence="3">Uncharacterized protein</fullName>
    </submittedName>
</protein>
<dbReference type="AlphaFoldDB" id="A0A6M5YW24"/>
<proteinExistence type="predicted"/>
<accession>A0A6M5YW24</accession>
<feature type="transmembrane region" description="Helical" evidence="2">
    <location>
        <begin position="123"/>
        <end position="143"/>
    </location>
</feature>
<gene>
    <name evidence="3" type="ORF">FTUN_5708</name>
</gene>